<dbReference type="Gene3D" id="2.40.40.20">
    <property type="match status" value="1"/>
</dbReference>
<dbReference type="CDD" id="cd00508">
    <property type="entry name" value="MopB_CT_Fdh-Nap-like"/>
    <property type="match status" value="1"/>
</dbReference>
<evidence type="ECO:0000259" key="5">
    <source>
        <dbReference type="SMART" id="SM00926"/>
    </source>
</evidence>
<evidence type="ECO:0000313" key="6">
    <source>
        <dbReference type="EMBL" id="SMF31969.1"/>
    </source>
</evidence>
<dbReference type="GO" id="GO:0046872">
    <property type="term" value="F:metal ion binding"/>
    <property type="evidence" value="ECO:0007669"/>
    <property type="project" value="UniProtKB-KW"/>
</dbReference>
<dbReference type="SUPFAM" id="SSF53706">
    <property type="entry name" value="Formate dehydrogenase/DMSO reductase, domains 1-3"/>
    <property type="match status" value="1"/>
</dbReference>
<sequence>MSESLITQEPPASHGVASHCPYCALQCAMTLTPNSDASEPVTVTGREFPTNRGGLCRKGSSAAKVLGLGDRITQPMIRTAHGLEPTTWDHALTAITEAIRGTQREHGRDAVGIFGAGGLTNEKAYALGKFARAVLRTSRIDYNGRFCMSSAAAAGNRAFGLDRGLPFPLTDLDRAHAVLLIGSNVADTMPPFVQHLASAREHGGLFVIDLRESATADLTRSEERECGIHLAPTPGTDQELLLGLIHVVIAEGLYDAAYVASRTNGFARLKRTAQRYWPEHVQSLTGVPAAKIRAVARGLATAKDRGAFVLTGRGVEQHTNGSDTTSLAINLALLLGLPGREPGGYGTVTGQGNGQGGREHGQKCDQLPGYRSINDPQARAHVASVWGIDEQDIPGPGIDATQLLLSCGTDHGVRTLMIHGSNPVVSAPNATRVTRALADLDFLVVSDFVLSETAQLAHVILPVAQWAEEEGTMTNLEGRVIRRRRALPLPGAARDELAVLAELSTRLGSTMFFGTAEQMFEELTRASAGGRADYSGLSYDLLDQERACYWPYPAGSAGTPRLFRDSFPTADGRATLADVSPRAIAERIFDGAELTLITGRLLGHYQSGAQTRRVPELLASDPDGRVEINPETAHLYGVVEGQLLTLHNERGTVQARARLSRQIRRDTLFMPFHFAGSNSVNRLVSSATDPLSKMPEFKATRVWVSQEEQCVA</sequence>
<evidence type="ECO:0000313" key="7">
    <source>
        <dbReference type="Proteomes" id="UP000192929"/>
    </source>
</evidence>
<evidence type="ECO:0000256" key="3">
    <source>
        <dbReference type="ARBA" id="ARBA00023004"/>
    </source>
</evidence>
<keyword evidence="2" id="KW-0479">Metal-binding</keyword>
<dbReference type="Gene3D" id="2.20.25.90">
    <property type="entry name" value="ADC-like domains"/>
    <property type="match status" value="1"/>
</dbReference>
<organism evidence="6 7">
    <name type="scientific">Kocuria marina subsp. indica</name>
    <dbReference type="NCBI Taxonomy" id="1049583"/>
    <lineage>
        <taxon>Bacteria</taxon>
        <taxon>Bacillati</taxon>
        <taxon>Actinomycetota</taxon>
        <taxon>Actinomycetes</taxon>
        <taxon>Micrococcales</taxon>
        <taxon>Micrococcaceae</taxon>
        <taxon>Kocuria</taxon>
    </lineage>
</organism>
<dbReference type="Proteomes" id="UP000192929">
    <property type="component" value="Unassembled WGS sequence"/>
</dbReference>
<protein>
    <submittedName>
        <fullName evidence="6">Assimilatory nitrate reductase (NADH) alpha subunit apoprotein</fullName>
    </submittedName>
</protein>
<dbReference type="GO" id="GO:0043546">
    <property type="term" value="F:molybdopterin cofactor binding"/>
    <property type="evidence" value="ECO:0007669"/>
    <property type="project" value="InterPro"/>
</dbReference>
<dbReference type="PANTHER" id="PTHR43105:SF10">
    <property type="entry name" value="NADH-QUINONE OXIDOREDUCTASE SUBUNIT G"/>
    <property type="match status" value="1"/>
</dbReference>
<proteinExistence type="predicted"/>
<accession>A0A1X7EE77</accession>
<dbReference type="InterPro" id="IPR006657">
    <property type="entry name" value="MoPterin_dinucl-bd_dom"/>
</dbReference>
<keyword evidence="7" id="KW-1185">Reference proteome</keyword>
<keyword evidence="1" id="KW-0004">4Fe-4S</keyword>
<evidence type="ECO:0000256" key="2">
    <source>
        <dbReference type="ARBA" id="ARBA00022723"/>
    </source>
</evidence>
<evidence type="ECO:0000256" key="4">
    <source>
        <dbReference type="ARBA" id="ARBA00023014"/>
    </source>
</evidence>
<feature type="domain" description="4Fe-4S Mo/W bis-MGD-type" evidence="5">
    <location>
        <begin position="13"/>
        <end position="68"/>
    </location>
</feature>
<evidence type="ECO:0000256" key="1">
    <source>
        <dbReference type="ARBA" id="ARBA00022485"/>
    </source>
</evidence>
<dbReference type="Gene3D" id="3.40.228.10">
    <property type="entry name" value="Dimethylsulfoxide Reductase, domain 2"/>
    <property type="match status" value="1"/>
</dbReference>
<dbReference type="InterPro" id="IPR050123">
    <property type="entry name" value="Prok_molybdopt-oxidoreductase"/>
</dbReference>
<gene>
    <name evidence="6" type="ORF">SAMN06296028_1306</name>
</gene>
<dbReference type="PANTHER" id="PTHR43105">
    <property type="entry name" value="RESPIRATORY NITRATE REDUCTASE"/>
    <property type="match status" value="1"/>
</dbReference>
<dbReference type="Pfam" id="PF04879">
    <property type="entry name" value="Molybdop_Fe4S4"/>
    <property type="match status" value="1"/>
</dbReference>
<dbReference type="EMBL" id="FXAC01000030">
    <property type="protein sequence ID" value="SMF31969.1"/>
    <property type="molecule type" value="Genomic_DNA"/>
</dbReference>
<dbReference type="GO" id="GO:0051539">
    <property type="term" value="F:4 iron, 4 sulfur cluster binding"/>
    <property type="evidence" value="ECO:0007669"/>
    <property type="project" value="UniProtKB-KW"/>
</dbReference>
<dbReference type="InterPro" id="IPR009010">
    <property type="entry name" value="Asp_de-COase-like_dom_sf"/>
</dbReference>
<dbReference type="RefSeq" id="WP_255359865.1">
    <property type="nucleotide sequence ID" value="NZ_FXAC01000030.1"/>
</dbReference>
<dbReference type="InterPro" id="IPR006656">
    <property type="entry name" value="Mopterin_OxRdtase"/>
</dbReference>
<dbReference type="GO" id="GO:0022904">
    <property type="term" value="P:respiratory electron transport chain"/>
    <property type="evidence" value="ECO:0007669"/>
    <property type="project" value="TreeGrafter"/>
</dbReference>
<dbReference type="Pfam" id="PF01568">
    <property type="entry name" value="Molydop_binding"/>
    <property type="match status" value="1"/>
</dbReference>
<dbReference type="AlphaFoldDB" id="A0A1X7EE77"/>
<dbReference type="SUPFAM" id="SSF50692">
    <property type="entry name" value="ADC-like"/>
    <property type="match status" value="1"/>
</dbReference>
<dbReference type="GO" id="GO:0003954">
    <property type="term" value="F:NADH dehydrogenase activity"/>
    <property type="evidence" value="ECO:0007669"/>
    <property type="project" value="TreeGrafter"/>
</dbReference>
<reference evidence="7" key="1">
    <citation type="submission" date="2017-04" db="EMBL/GenBank/DDBJ databases">
        <authorList>
            <person name="Varghese N."/>
            <person name="Submissions S."/>
        </authorList>
    </citation>
    <scope>NUCLEOTIDE SEQUENCE [LARGE SCALE GENOMIC DNA]</scope>
    <source>
        <strain evidence="7">NIO-1021</strain>
    </source>
</reference>
<dbReference type="GO" id="GO:0016020">
    <property type="term" value="C:membrane"/>
    <property type="evidence" value="ECO:0007669"/>
    <property type="project" value="TreeGrafter"/>
</dbReference>
<keyword evidence="3" id="KW-0408">Iron</keyword>
<keyword evidence="4" id="KW-0411">Iron-sulfur</keyword>
<dbReference type="SMART" id="SM00926">
    <property type="entry name" value="Molybdop_Fe4S4"/>
    <property type="match status" value="1"/>
</dbReference>
<dbReference type="Gene3D" id="3.40.50.740">
    <property type="match status" value="1"/>
</dbReference>
<dbReference type="InterPro" id="IPR006963">
    <property type="entry name" value="Mopterin_OxRdtase_4Fe-4S_dom"/>
</dbReference>
<name>A0A1X7EE77_9MICC</name>
<dbReference type="Pfam" id="PF00384">
    <property type="entry name" value="Molybdopterin"/>
    <property type="match status" value="1"/>
</dbReference>